<sequence>MKKFPVSTWLLFLIPSLLGILLFLVPIPTIDEEGQTVWMVTIAVLANAMAGAIESIAPWIMLIILIIAAVGSLVVITRKVKEGHKVSFFDRLFNVNLFWTIVRIIGAVFAVMVLFQVGPEAVWSEDTGGLLLSPDGLLSFLFTIFLFAGLFLPLLMNFGLLELFGTMMVKIMRPLFRLPGRSSIDALASWVGDGTIGVLLTNTQYIQNKYTQREAAIIGTTFSVVSITFAIVVIQQVGLGEYFLPYYGTVILTGIVLALIMPRIFPLAQKPTTFMNGKPQDAMSEEVPEGYNVVSYGVENALSKANDNKSLGEFFKDGFKNVLDMWIGVAPVVMAFGTVALMLATYTPIFTILGKPFEPYLMLLGIPEAAEAAQLMVVGFADMFLPAILAEGMIESELTLFVVATMSVTQLIYMSEVGGLLLGSKIPVNIFDLLVIFLLRTIIALPIVAGIGHLLF</sequence>
<keyword evidence="4" id="KW-1185">Reference proteome</keyword>
<feature type="transmembrane region" description="Helical" evidence="1">
    <location>
        <begin position="372"/>
        <end position="390"/>
    </location>
</feature>
<feature type="transmembrane region" description="Helical" evidence="1">
    <location>
        <begin position="433"/>
        <end position="455"/>
    </location>
</feature>
<accession>A0A7H8Q6Y2</accession>
<feature type="transmembrane region" description="Helical" evidence="1">
    <location>
        <begin position="326"/>
        <end position="352"/>
    </location>
</feature>
<feature type="transmembrane region" description="Helical" evidence="1">
    <location>
        <begin position="215"/>
        <end position="234"/>
    </location>
</feature>
<name>A0A7H8Q6Y2_9BACL</name>
<dbReference type="Pfam" id="PF07670">
    <property type="entry name" value="Gate"/>
    <property type="match status" value="1"/>
</dbReference>
<gene>
    <name evidence="3" type="ORF">HF394_03260</name>
</gene>
<feature type="transmembrane region" description="Helical" evidence="1">
    <location>
        <begin position="6"/>
        <end position="25"/>
    </location>
</feature>
<organism evidence="3 4">
    <name type="scientific">Planococcus glaciei</name>
    <dbReference type="NCBI Taxonomy" id="459472"/>
    <lineage>
        <taxon>Bacteria</taxon>
        <taxon>Bacillati</taxon>
        <taxon>Bacillota</taxon>
        <taxon>Bacilli</taxon>
        <taxon>Bacillales</taxon>
        <taxon>Caryophanaceae</taxon>
        <taxon>Planococcus</taxon>
    </lineage>
</organism>
<proteinExistence type="predicted"/>
<reference evidence="4" key="1">
    <citation type="submission" date="2020-06" db="EMBL/GenBank/DDBJ databases">
        <title>Isolation of Planomicrobium glaciei.</title>
        <authorList>
            <person name="Malisova L."/>
            <person name="Safrankova R."/>
            <person name="Jakubu V."/>
            <person name="Spanelova P."/>
        </authorList>
    </citation>
    <scope>NUCLEOTIDE SEQUENCE [LARGE SCALE GENOMIC DNA]</scope>
    <source>
        <strain evidence="4">NRL-ATB46093</strain>
    </source>
</reference>
<feature type="transmembrane region" description="Helical" evidence="1">
    <location>
        <begin position="137"/>
        <end position="164"/>
    </location>
</feature>
<dbReference type="InterPro" id="IPR011642">
    <property type="entry name" value="Gate_dom"/>
</dbReference>
<dbReference type="EMBL" id="CP051177">
    <property type="protein sequence ID" value="QKX49677.1"/>
    <property type="molecule type" value="Genomic_DNA"/>
</dbReference>
<evidence type="ECO:0000256" key="1">
    <source>
        <dbReference type="SAM" id="Phobius"/>
    </source>
</evidence>
<feature type="transmembrane region" description="Helical" evidence="1">
    <location>
        <begin position="397"/>
        <end position="413"/>
    </location>
</feature>
<keyword evidence="1" id="KW-0812">Transmembrane</keyword>
<evidence type="ECO:0000313" key="3">
    <source>
        <dbReference type="EMBL" id="QKX49677.1"/>
    </source>
</evidence>
<dbReference type="RefSeq" id="WP_036802961.1">
    <property type="nucleotide sequence ID" value="NZ_CP051177.1"/>
</dbReference>
<feature type="transmembrane region" description="Helical" evidence="1">
    <location>
        <begin position="97"/>
        <end position="117"/>
    </location>
</feature>
<dbReference type="AlphaFoldDB" id="A0A7H8Q6Y2"/>
<evidence type="ECO:0000259" key="2">
    <source>
        <dbReference type="Pfam" id="PF07670"/>
    </source>
</evidence>
<feature type="transmembrane region" description="Helical" evidence="1">
    <location>
        <begin position="59"/>
        <end position="76"/>
    </location>
</feature>
<dbReference type="Proteomes" id="UP000509222">
    <property type="component" value="Chromosome"/>
</dbReference>
<feature type="domain" description="Nucleoside transporter/FeoB GTPase Gate" evidence="2">
    <location>
        <begin position="141"/>
        <end position="238"/>
    </location>
</feature>
<protein>
    <submittedName>
        <fullName evidence="3">YjiH family protein</fullName>
    </submittedName>
</protein>
<feature type="transmembrane region" description="Helical" evidence="1">
    <location>
        <begin position="246"/>
        <end position="265"/>
    </location>
</feature>
<keyword evidence="1" id="KW-1133">Transmembrane helix</keyword>
<evidence type="ECO:0000313" key="4">
    <source>
        <dbReference type="Proteomes" id="UP000509222"/>
    </source>
</evidence>
<keyword evidence="1" id="KW-0472">Membrane</keyword>